<keyword evidence="1" id="KW-0175">Coiled coil</keyword>
<evidence type="ECO:0000313" key="3">
    <source>
        <dbReference type="EMBL" id="CAD6941255.1"/>
    </source>
</evidence>
<organism evidence="3 4">
    <name type="scientific">Tilletia laevis</name>
    <dbReference type="NCBI Taxonomy" id="157183"/>
    <lineage>
        <taxon>Eukaryota</taxon>
        <taxon>Fungi</taxon>
        <taxon>Dikarya</taxon>
        <taxon>Basidiomycota</taxon>
        <taxon>Ustilaginomycotina</taxon>
        <taxon>Exobasidiomycetes</taxon>
        <taxon>Tilletiales</taxon>
        <taxon>Tilletiaceae</taxon>
        <taxon>Tilletia</taxon>
    </lineage>
</organism>
<feature type="compositionally biased region" description="Polar residues" evidence="2">
    <location>
        <begin position="205"/>
        <end position="249"/>
    </location>
</feature>
<dbReference type="AlphaFoldDB" id="A0A9N8LTN0"/>
<feature type="region of interest" description="Disordered" evidence="2">
    <location>
        <begin position="395"/>
        <end position="444"/>
    </location>
</feature>
<comment type="caution">
    <text evidence="3">The sequence shown here is derived from an EMBL/GenBank/DDBJ whole genome shotgun (WGS) entry which is preliminary data.</text>
</comment>
<proteinExistence type="predicted"/>
<reference evidence="3 4" key="1">
    <citation type="submission" date="2020-10" db="EMBL/GenBank/DDBJ databases">
        <authorList>
            <person name="Sedaghatjoo S."/>
        </authorList>
    </citation>
    <scope>NUCLEOTIDE SEQUENCE [LARGE SCALE GENOMIC DNA]</scope>
    <source>
        <strain evidence="3 4">LLFL</strain>
    </source>
</reference>
<feature type="compositionally biased region" description="Gly residues" evidence="2">
    <location>
        <begin position="428"/>
        <end position="438"/>
    </location>
</feature>
<feature type="region of interest" description="Disordered" evidence="2">
    <location>
        <begin position="205"/>
        <end position="304"/>
    </location>
</feature>
<accession>A0A9N8LTN0</accession>
<dbReference type="Proteomes" id="UP000836404">
    <property type="component" value="Unassembled WGS sequence"/>
</dbReference>
<dbReference type="GO" id="GO:0061630">
    <property type="term" value="F:ubiquitin protein ligase activity"/>
    <property type="evidence" value="ECO:0007669"/>
    <property type="project" value="InterPro"/>
</dbReference>
<keyword evidence="4" id="KW-1185">Reference proteome</keyword>
<dbReference type="InterPro" id="IPR042448">
    <property type="entry name" value="CCNB1IP1"/>
</dbReference>
<feature type="coiled-coil region" evidence="1">
    <location>
        <begin position="138"/>
        <end position="204"/>
    </location>
</feature>
<feature type="compositionally biased region" description="Gly residues" evidence="2">
    <location>
        <begin position="277"/>
        <end position="287"/>
    </location>
</feature>
<dbReference type="GO" id="GO:0007131">
    <property type="term" value="P:reciprocal meiotic recombination"/>
    <property type="evidence" value="ECO:0007669"/>
    <property type="project" value="InterPro"/>
</dbReference>
<evidence type="ECO:0000256" key="2">
    <source>
        <dbReference type="SAM" id="MobiDB-lite"/>
    </source>
</evidence>
<protein>
    <recommendedName>
        <fullName evidence="5">RING-type domain-containing protein</fullName>
    </recommendedName>
</protein>
<evidence type="ECO:0000313" key="4">
    <source>
        <dbReference type="Proteomes" id="UP000836404"/>
    </source>
</evidence>
<gene>
    <name evidence="3" type="ORF">JKILLFL_G757</name>
</gene>
<dbReference type="EMBL" id="CAJHJF010004206">
    <property type="protein sequence ID" value="CAD6941255.1"/>
    <property type="molecule type" value="Genomic_DNA"/>
</dbReference>
<name>A0A9N8LTN0_9BASI</name>
<evidence type="ECO:0008006" key="5">
    <source>
        <dbReference type="Google" id="ProtNLM"/>
    </source>
</evidence>
<sequence>MDDTLYCNWLKCRKPLHIHGQAVVTTCSRALDPEPKCMLVLLLLIDSLCIQYLLSPPDIFCVSCANELFGANKACPACEANLDRPDDVVISSLNPSTDYRTSVLAGLAPSITMEIATRSISFWTYQKSQEATFQAMVLKNAQERNAVLEKRMQSMSMESANEMSLLHEKIAGLDKDLVTEKRKTKDLQDALRNATKDYDRLKRSALNQSLANQPRATIGGTQKPASFWQAQSSGQTTDHAVQSTPSRLANNGAGPGPQMNYTPNHGANHGRFMAGGSASGAGGAGFGDHGDRAAPQLFGHESGSDMRQHGMNAAGVRGMNAQAAGAGLSGHNNSHNVNLSRQGGGSGNAASPMVASNWAQPRPISQNLVRPVPTNGVRLSSSSEGLVMHQGMSMSRAHMSGSGSTDPLQTPRGPSPVGNFLRSAGLRSGRGGHQGGGTPYRSIR</sequence>
<dbReference type="GO" id="GO:0000795">
    <property type="term" value="C:synaptonemal complex"/>
    <property type="evidence" value="ECO:0007669"/>
    <property type="project" value="InterPro"/>
</dbReference>
<dbReference type="PANTHER" id="PTHR14305">
    <property type="entry name" value="E3 UBIQUITIN-PROTEIN LIGASE CCNB1IP1"/>
    <property type="match status" value="1"/>
</dbReference>
<evidence type="ECO:0000256" key="1">
    <source>
        <dbReference type="SAM" id="Coils"/>
    </source>
</evidence>
<dbReference type="PANTHER" id="PTHR14305:SF0">
    <property type="entry name" value="E3 UBIQUITIN-PROTEIN LIGASE CCNB1IP1"/>
    <property type="match status" value="1"/>
</dbReference>